<comment type="caution">
    <text evidence="1">The sequence shown here is derived from an EMBL/GenBank/DDBJ whole genome shotgun (WGS) entry which is preliminary data.</text>
</comment>
<evidence type="ECO:0000313" key="1">
    <source>
        <dbReference type="EMBL" id="KTF05845.1"/>
    </source>
</evidence>
<protein>
    <submittedName>
        <fullName evidence="1">Uncharacterized protein</fullName>
    </submittedName>
</protein>
<dbReference type="AlphaFoldDB" id="A0A1B6NQU8"/>
<accession>A0A1B6NQU8</accession>
<proteinExistence type="predicted"/>
<name>A0A1B6NQU8_9ZZZZ</name>
<gene>
    <name evidence="1" type="ORF">MGSAQ_002660</name>
</gene>
<sequence>SCGTRRVIRRARAERRKRNCDPSERVIR</sequence>
<reference evidence="1" key="1">
    <citation type="submission" date="2013-11" db="EMBL/GenBank/DDBJ databases">
        <title>Microbial diversity, functional groups and degradation webs in Northern and Southern Mediterranean and Red Sea marine crude oil polluted sites.</title>
        <authorList>
            <person name="Daffonchio D."/>
            <person name="Mapelli F."/>
            <person name="Ferrer M."/>
            <person name="Richter M."/>
            <person name="Cherif A."/>
            <person name="Malkawi H.I."/>
            <person name="Yakimov M.M."/>
            <person name="Abdel-Fattah Y.R."/>
            <person name="Blaghen M."/>
            <person name="Golyshin P.N."/>
            <person name="Kalogerakis N."/>
            <person name="Boon N."/>
            <person name="Magagnini M."/>
            <person name="Fava F."/>
        </authorList>
    </citation>
    <scope>NUCLEOTIDE SEQUENCE</scope>
</reference>
<organism evidence="1">
    <name type="scientific">marine sediment metagenome</name>
    <dbReference type="NCBI Taxonomy" id="412755"/>
    <lineage>
        <taxon>unclassified sequences</taxon>
        <taxon>metagenomes</taxon>
        <taxon>ecological metagenomes</taxon>
    </lineage>
</organism>
<dbReference type="EMBL" id="AYSL01001527">
    <property type="protein sequence ID" value="KTF05845.1"/>
    <property type="molecule type" value="Genomic_DNA"/>
</dbReference>
<feature type="non-terminal residue" evidence="1">
    <location>
        <position position="1"/>
    </location>
</feature>